<dbReference type="HAMAP" id="MF_01411">
    <property type="entry name" value="LPS_assembly_LptD"/>
    <property type="match status" value="1"/>
</dbReference>
<name>A0ABP1C8S2_9GAMM</name>
<dbReference type="InterPro" id="IPR045659">
    <property type="entry name" value="LptD_2"/>
</dbReference>
<sequence length="832" mass="95189">MPPLRVKPAPEKSPGWHCRPGEGEGPERGWDCSLVGPDPRGMAREVREGEEASDWADASTITRGDEERFRRMASLLPADPWKNACAGKRQTGPMREFLLTPEEQQAREKAPLEIRSNYFEMLENEVANFSGSAEMVQADRKLWGDFVTRDTVTNTVNAHGNVLYQEKGYALSSDTGFLDTDTSRGVFRNTQFILSTIPARGTSRLTHLDSATLSRYQKFTYTACPPGNTDWLLHASHVKLNKETGVGTARNAWLEFHDVPLLWAPYFRFPIDDRRQTGFLTPSLAATKVGGVDLQVPYYFNLAPNYDWTVTPRYLTRRGFLLRNEFRYLTEMTRGQLLADIMPHDEQTKTTRGQLGFLNNTRFSENLIAHVDANYVSDNRYLYQLGSALSLVNWANIPSQAYLRYTGSNYLFQTTANYYQTIDPLIPPQAKPYFNLPQFLFAYNHALLDTGVLFDGQVQLDNFETTGTQKTTGQRLKLRPRLYYPFQVAGGFITPSVSLLHNQYWLQNPEYWGQATQTATRAQEQFTVPILSLDSGAYFDRDFQWGETPMLQTLEPRLFYLYIPRAKQDNIPVFDSSQYDFTYYQLFRENRFTGSDRVGDANQLSLAMTTRLIDQASGRERLRASLGNALYFQDRQVTLIGPPLPSQLQSTSNLISEIYANLTDDWSLHIGGQYSPERSQIDRGLVSLQYNNRQNQLLNVAYRYRRDQYTLTCVKNATSLSLVTTGCLDLADVSFRLPIAEGWHAIGRWQYSILDNATLESFAGIERETCCWRFTLLARRYINNANKPVDGQYQYNNGVFVQLELKGLTRLGDQVDRFLERSVSGYRFFPTH</sequence>
<comment type="subcellular location">
    <subcellularLocation>
        <location evidence="2">Cell outer membrane</location>
    </subcellularLocation>
</comment>
<comment type="subunit">
    <text evidence="2">Component of the lipopolysaccharide transport and assembly complex. Interacts with LptE and LptA.</text>
</comment>
<dbReference type="PANTHER" id="PTHR30189:SF1">
    <property type="entry name" value="LPS-ASSEMBLY PROTEIN LPTD"/>
    <property type="match status" value="1"/>
</dbReference>
<dbReference type="Pfam" id="PF19838">
    <property type="entry name" value="LptD_2"/>
    <property type="match status" value="1"/>
</dbReference>
<feature type="domain" description="LptD C-terminal" evidence="4">
    <location>
        <begin position="351"/>
        <end position="743"/>
    </location>
</feature>
<comment type="caution">
    <text evidence="2">Lacks conserved residue(s) required for the propagation of feature annotation.</text>
</comment>
<keyword evidence="2" id="KW-0732">Signal</keyword>
<evidence type="ECO:0000313" key="6">
    <source>
        <dbReference type="EMBL" id="CAL1240593.1"/>
    </source>
</evidence>
<reference evidence="6 7" key="1">
    <citation type="submission" date="2024-04" db="EMBL/GenBank/DDBJ databases">
        <authorList>
            <person name="Cremers G."/>
        </authorList>
    </citation>
    <scope>NUCLEOTIDE SEQUENCE [LARGE SCALE GENOMIC DNA]</scope>
    <source>
        <strain evidence="6">MeCH1-AG</strain>
    </source>
</reference>
<organism evidence="6 7">
    <name type="scientific">Candidatus Methylocalor cossyra</name>
    <dbReference type="NCBI Taxonomy" id="3108543"/>
    <lineage>
        <taxon>Bacteria</taxon>
        <taxon>Pseudomonadati</taxon>
        <taxon>Pseudomonadota</taxon>
        <taxon>Gammaproteobacteria</taxon>
        <taxon>Methylococcales</taxon>
        <taxon>Methylococcaceae</taxon>
        <taxon>Candidatus Methylocalor</taxon>
    </lineage>
</organism>
<dbReference type="RefSeq" id="WP_348757185.1">
    <property type="nucleotide sequence ID" value="NZ_OZ026884.1"/>
</dbReference>
<comment type="similarity">
    <text evidence="2">Belongs to the LptD family.</text>
</comment>
<dbReference type="InterPro" id="IPR007543">
    <property type="entry name" value="LptD_C"/>
</dbReference>
<evidence type="ECO:0000256" key="1">
    <source>
        <dbReference type="ARBA" id="ARBA00023237"/>
    </source>
</evidence>
<dbReference type="EMBL" id="OZ026884">
    <property type="protein sequence ID" value="CAL1240593.1"/>
    <property type="molecule type" value="Genomic_DNA"/>
</dbReference>
<feature type="domain" description="LPS-assembly protein LptD central" evidence="5">
    <location>
        <begin position="250"/>
        <end position="329"/>
    </location>
</feature>
<keyword evidence="2" id="KW-0472">Membrane</keyword>
<keyword evidence="1 2" id="KW-0998">Cell outer membrane</keyword>
<proteinExistence type="inferred from homology"/>
<dbReference type="Proteomes" id="UP001497493">
    <property type="component" value="Chromosome"/>
</dbReference>
<dbReference type="Pfam" id="PF04453">
    <property type="entry name" value="LptD"/>
    <property type="match status" value="1"/>
</dbReference>
<evidence type="ECO:0000259" key="4">
    <source>
        <dbReference type="Pfam" id="PF04453"/>
    </source>
</evidence>
<feature type="region of interest" description="Disordered" evidence="3">
    <location>
        <begin position="1"/>
        <end position="40"/>
    </location>
</feature>
<evidence type="ECO:0000313" key="7">
    <source>
        <dbReference type="Proteomes" id="UP001497493"/>
    </source>
</evidence>
<dbReference type="PANTHER" id="PTHR30189">
    <property type="entry name" value="LPS-ASSEMBLY PROTEIN"/>
    <property type="match status" value="1"/>
</dbReference>
<dbReference type="InterPro" id="IPR050218">
    <property type="entry name" value="LptD"/>
</dbReference>
<feature type="compositionally biased region" description="Basic and acidic residues" evidence="3">
    <location>
        <begin position="19"/>
        <end position="30"/>
    </location>
</feature>
<gene>
    <name evidence="2 6" type="primary">lptD</name>
    <name evidence="6" type="ORF">MECH1_V1_1817</name>
</gene>
<evidence type="ECO:0000259" key="5">
    <source>
        <dbReference type="Pfam" id="PF19838"/>
    </source>
</evidence>
<evidence type="ECO:0000256" key="3">
    <source>
        <dbReference type="SAM" id="MobiDB-lite"/>
    </source>
</evidence>
<comment type="function">
    <text evidence="2">Together with LptE, is involved in the assembly of lipopolysaccharide (LPS) at the surface of the outer membrane.</text>
</comment>
<evidence type="ECO:0000256" key="2">
    <source>
        <dbReference type="HAMAP-Rule" id="MF_01411"/>
    </source>
</evidence>
<keyword evidence="7" id="KW-1185">Reference proteome</keyword>
<protein>
    <recommendedName>
        <fullName evidence="2">LPS-assembly protein LptD</fullName>
    </recommendedName>
</protein>
<accession>A0ABP1C8S2</accession>
<dbReference type="InterPro" id="IPR020889">
    <property type="entry name" value="LipoPS_assembly_LptD"/>
</dbReference>